<evidence type="ECO:0000313" key="3">
    <source>
        <dbReference type="Proteomes" id="UP000269221"/>
    </source>
</evidence>
<dbReference type="EMBL" id="QRBI01000184">
    <property type="protein sequence ID" value="RMB95841.1"/>
    <property type="molecule type" value="Genomic_DNA"/>
</dbReference>
<sequence>MQAQGYRRFLTPETGVVVLQVVVGKCSQDAQIRLVQGHPERKKEKEKRREERREEKRREEKRREEKRREEKRREEKREREKRREEKRREIASKVMQAVRKWKPYILVQIIQYHI</sequence>
<comment type="caution">
    <text evidence="2">The sequence shown here is derived from an EMBL/GenBank/DDBJ whole genome shotgun (WGS) entry which is preliminary data.</text>
</comment>
<dbReference type="AlphaFoldDB" id="A0A3M0J334"/>
<dbReference type="Proteomes" id="UP000269221">
    <property type="component" value="Unassembled WGS sequence"/>
</dbReference>
<evidence type="ECO:0000256" key="1">
    <source>
        <dbReference type="SAM" id="MobiDB-lite"/>
    </source>
</evidence>
<reference evidence="2 3" key="1">
    <citation type="submission" date="2018-07" db="EMBL/GenBank/DDBJ databases">
        <title>A high quality draft genome assembly of the barn swallow (H. rustica rustica).</title>
        <authorList>
            <person name="Formenti G."/>
            <person name="Chiara M."/>
            <person name="Poveda L."/>
            <person name="Francoijs K.-J."/>
            <person name="Bonisoli-Alquati A."/>
            <person name="Canova L."/>
            <person name="Gianfranceschi L."/>
            <person name="Horner D.S."/>
            <person name="Saino N."/>
        </authorList>
    </citation>
    <scope>NUCLEOTIDE SEQUENCE [LARGE SCALE GENOMIC DNA]</scope>
    <source>
        <strain evidence="2">Chelidonia</strain>
        <tissue evidence="2">Blood</tissue>
    </source>
</reference>
<accession>A0A3M0J334</accession>
<proteinExistence type="predicted"/>
<feature type="compositionally biased region" description="Basic and acidic residues" evidence="1">
    <location>
        <begin position="38"/>
        <end position="89"/>
    </location>
</feature>
<name>A0A3M0J334_HIRRU</name>
<feature type="region of interest" description="Disordered" evidence="1">
    <location>
        <begin position="34"/>
        <end position="89"/>
    </location>
</feature>
<keyword evidence="3" id="KW-1185">Reference proteome</keyword>
<protein>
    <submittedName>
        <fullName evidence="2">Uncharacterized protein</fullName>
    </submittedName>
</protein>
<organism evidence="2 3">
    <name type="scientific">Hirundo rustica rustica</name>
    <dbReference type="NCBI Taxonomy" id="333673"/>
    <lineage>
        <taxon>Eukaryota</taxon>
        <taxon>Metazoa</taxon>
        <taxon>Chordata</taxon>
        <taxon>Craniata</taxon>
        <taxon>Vertebrata</taxon>
        <taxon>Euteleostomi</taxon>
        <taxon>Archelosauria</taxon>
        <taxon>Archosauria</taxon>
        <taxon>Dinosauria</taxon>
        <taxon>Saurischia</taxon>
        <taxon>Theropoda</taxon>
        <taxon>Coelurosauria</taxon>
        <taxon>Aves</taxon>
        <taxon>Neognathae</taxon>
        <taxon>Neoaves</taxon>
        <taxon>Telluraves</taxon>
        <taxon>Australaves</taxon>
        <taxon>Passeriformes</taxon>
        <taxon>Sylvioidea</taxon>
        <taxon>Hirundinidae</taxon>
        <taxon>Hirundo</taxon>
    </lineage>
</organism>
<evidence type="ECO:0000313" key="2">
    <source>
        <dbReference type="EMBL" id="RMB95841.1"/>
    </source>
</evidence>
<gene>
    <name evidence="2" type="ORF">DUI87_27955</name>
</gene>